<keyword evidence="2" id="KW-1185">Reference proteome</keyword>
<protein>
    <submittedName>
        <fullName evidence="1">Uncharacterized protein</fullName>
    </submittedName>
</protein>
<sequence length="79" mass="8785">MKTRTIASQGGQTTVALFDAEEYAELCSEPGLDTDTLSSRTHFTAELVATGWMYMGCRPTRRECVHGASHGRREFDDRA</sequence>
<evidence type="ECO:0000313" key="2">
    <source>
        <dbReference type="Proteomes" id="UP001500456"/>
    </source>
</evidence>
<dbReference type="EMBL" id="BAAAZX010000037">
    <property type="protein sequence ID" value="GAA4025311.1"/>
    <property type="molecule type" value="Genomic_DNA"/>
</dbReference>
<reference evidence="2" key="1">
    <citation type="journal article" date="2019" name="Int. J. Syst. Evol. Microbiol.">
        <title>The Global Catalogue of Microorganisms (GCM) 10K type strain sequencing project: providing services to taxonomists for standard genome sequencing and annotation.</title>
        <authorList>
            <consortium name="The Broad Institute Genomics Platform"/>
            <consortium name="The Broad Institute Genome Sequencing Center for Infectious Disease"/>
            <person name="Wu L."/>
            <person name="Ma J."/>
        </authorList>
    </citation>
    <scope>NUCLEOTIDE SEQUENCE [LARGE SCALE GENOMIC DNA]</scope>
    <source>
        <strain evidence="2">JCM 16924</strain>
    </source>
</reference>
<gene>
    <name evidence="1" type="ORF">GCM10022232_83450</name>
</gene>
<evidence type="ECO:0000313" key="1">
    <source>
        <dbReference type="EMBL" id="GAA4025311.1"/>
    </source>
</evidence>
<comment type="caution">
    <text evidence="1">The sequence shown here is derived from an EMBL/GenBank/DDBJ whole genome shotgun (WGS) entry which is preliminary data.</text>
</comment>
<name>A0ABP7TGL0_9ACTN</name>
<accession>A0ABP7TGL0</accession>
<proteinExistence type="predicted"/>
<dbReference type="Proteomes" id="UP001500456">
    <property type="component" value="Unassembled WGS sequence"/>
</dbReference>
<organism evidence="1 2">
    <name type="scientific">Streptomyces plumbiresistens</name>
    <dbReference type="NCBI Taxonomy" id="511811"/>
    <lineage>
        <taxon>Bacteria</taxon>
        <taxon>Bacillati</taxon>
        <taxon>Actinomycetota</taxon>
        <taxon>Actinomycetes</taxon>
        <taxon>Kitasatosporales</taxon>
        <taxon>Streptomycetaceae</taxon>
        <taxon>Streptomyces</taxon>
    </lineage>
</organism>